<evidence type="ECO:0000313" key="3">
    <source>
        <dbReference type="Proteomes" id="UP000756132"/>
    </source>
</evidence>
<feature type="domain" description="2EXR" evidence="1">
    <location>
        <begin position="63"/>
        <end position="129"/>
    </location>
</feature>
<dbReference type="KEGG" id="ffu:CLAFUR5_09090"/>
<protein>
    <recommendedName>
        <fullName evidence="1">2EXR domain-containing protein</fullName>
    </recommendedName>
</protein>
<gene>
    <name evidence="2" type="ORF">CLAFUR5_09090</name>
</gene>
<evidence type="ECO:0000259" key="1">
    <source>
        <dbReference type="Pfam" id="PF20150"/>
    </source>
</evidence>
<name>A0A9Q8PGD9_PASFU</name>
<organism evidence="2 3">
    <name type="scientific">Passalora fulva</name>
    <name type="common">Tomato leaf mold</name>
    <name type="synonym">Cladosporium fulvum</name>
    <dbReference type="NCBI Taxonomy" id="5499"/>
    <lineage>
        <taxon>Eukaryota</taxon>
        <taxon>Fungi</taxon>
        <taxon>Dikarya</taxon>
        <taxon>Ascomycota</taxon>
        <taxon>Pezizomycotina</taxon>
        <taxon>Dothideomycetes</taxon>
        <taxon>Dothideomycetidae</taxon>
        <taxon>Mycosphaerellales</taxon>
        <taxon>Mycosphaerellaceae</taxon>
        <taxon>Fulvia</taxon>
    </lineage>
</organism>
<dbReference type="PANTHER" id="PTHR42085:SF1">
    <property type="entry name" value="F-BOX DOMAIN-CONTAINING PROTEIN"/>
    <property type="match status" value="1"/>
</dbReference>
<accession>A0A9Q8PGD9</accession>
<dbReference type="InterPro" id="IPR038883">
    <property type="entry name" value="AN11006-like"/>
</dbReference>
<evidence type="ECO:0000313" key="2">
    <source>
        <dbReference type="EMBL" id="UJO22124.1"/>
    </source>
</evidence>
<dbReference type="RefSeq" id="XP_047766490.1">
    <property type="nucleotide sequence ID" value="XM_047908238.1"/>
</dbReference>
<keyword evidence="3" id="KW-1185">Reference proteome</keyword>
<dbReference type="EMBL" id="CP090171">
    <property type="protein sequence ID" value="UJO22124.1"/>
    <property type="molecule type" value="Genomic_DNA"/>
</dbReference>
<sequence>MTMAQSDITTRIRDHVAFRLRREHPYMKTATLEKLLDSLTSNLRDSLQYQAQELQDTKARANFFMLPPELRNRIYELVLVASPPLIIKLPKYSRLTKIYRWRTIDQPYGQIPIEILRVSRQVRQEALPIFLGANTFELTVLWSNPVDMPNQLELRTL</sequence>
<reference evidence="2" key="1">
    <citation type="submission" date="2021-12" db="EMBL/GenBank/DDBJ databases">
        <authorList>
            <person name="Zaccaron A."/>
            <person name="Stergiopoulos I."/>
        </authorList>
    </citation>
    <scope>NUCLEOTIDE SEQUENCE</scope>
    <source>
        <strain evidence="2">Race5_Kim</strain>
    </source>
</reference>
<dbReference type="AlphaFoldDB" id="A0A9Q8PGD9"/>
<dbReference type="Pfam" id="PF20150">
    <property type="entry name" value="2EXR"/>
    <property type="match status" value="1"/>
</dbReference>
<proteinExistence type="predicted"/>
<dbReference type="PANTHER" id="PTHR42085">
    <property type="entry name" value="F-BOX DOMAIN-CONTAINING PROTEIN"/>
    <property type="match status" value="1"/>
</dbReference>
<dbReference type="Proteomes" id="UP000756132">
    <property type="component" value="Chromosome 9"/>
</dbReference>
<reference evidence="2" key="2">
    <citation type="journal article" date="2022" name="Microb. Genom.">
        <title>A chromosome-scale genome assembly of the tomato pathogen Cladosporium fulvum reveals a compartmentalized genome architecture and the presence of a dispensable chromosome.</title>
        <authorList>
            <person name="Zaccaron A.Z."/>
            <person name="Chen L.H."/>
            <person name="Samaras A."/>
            <person name="Stergiopoulos I."/>
        </authorList>
    </citation>
    <scope>NUCLEOTIDE SEQUENCE</scope>
    <source>
        <strain evidence="2">Race5_Kim</strain>
    </source>
</reference>
<dbReference type="InterPro" id="IPR045518">
    <property type="entry name" value="2EXR"/>
</dbReference>
<dbReference type="GeneID" id="71988968"/>
<dbReference type="OrthoDB" id="3650508at2759"/>